<evidence type="ECO:0008006" key="11">
    <source>
        <dbReference type="Google" id="ProtNLM"/>
    </source>
</evidence>
<dbReference type="GO" id="GO:0006896">
    <property type="term" value="P:Golgi to vacuole transport"/>
    <property type="evidence" value="ECO:0007669"/>
    <property type="project" value="TreeGrafter"/>
</dbReference>
<dbReference type="Proteomes" id="UP001295423">
    <property type="component" value="Unassembled WGS sequence"/>
</dbReference>
<dbReference type="AlphaFoldDB" id="A0AAD2G5H9"/>
<dbReference type="GO" id="GO:0042147">
    <property type="term" value="P:retrograde transport, endosome to Golgi"/>
    <property type="evidence" value="ECO:0007669"/>
    <property type="project" value="TreeGrafter"/>
</dbReference>
<feature type="domain" description="Vps52 C-terminal" evidence="8">
    <location>
        <begin position="273"/>
        <end position="609"/>
    </location>
</feature>
<evidence type="ECO:0000256" key="6">
    <source>
        <dbReference type="SAM" id="MobiDB-lite"/>
    </source>
</evidence>
<dbReference type="InterPro" id="IPR048319">
    <property type="entry name" value="Vps52_CC"/>
</dbReference>
<proteinExistence type="inferred from homology"/>
<dbReference type="GO" id="GO:0000938">
    <property type="term" value="C:GARP complex"/>
    <property type="evidence" value="ECO:0007669"/>
    <property type="project" value="TreeGrafter"/>
</dbReference>
<accession>A0AAD2G5H9</accession>
<dbReference type="Pfam" id="PF04129">
    <property type="entry name" value="Vps52_CC"/>
    <property type="match status" value="1"/>
</dbReference>
<gene>
    <name evidence="9" type="ORF">CYCCA115_LOCUS20011</name>
</gene>
<evidence type="ECO:0000313" key="9">
    <source>
        <dbReference type="EMBL" id="CAJ1963114.1"/>
    </source>
</evidence>
<dbReference type="GO" id="GO:0005829">
    <property type="term" value="C:cytosol"/>
    <property type="evidence" value="ECO:0007669"/>
    <property type="project" value="GOC"/>
</dbReference>
<comment type="subcellular location">
    <subcellularLocation>
        <location evidence="1">Golgi apparatus</location>
        <location evidence="1">trans-Golgi network</location>
    </subcellularLocation>
</comment>
<evidence type="ECO:0000256" key="4">
    <source>
        <dbReference type="ARBA" id="ARBA00022927"/>
    </source>
</evidence>
<evidence type="ECO:0000256" key="3">
    <source>
        <dbReference type="ARBA" id="ARBA00022448"/>
    </source>
</evidence>
<evidence type="ECO:0000259" key="8">
    <source>
        <dbReference type="Pfam" id="PF20655"/>
    </source>
</evidence>
<reference evidence="9" key="1">
    <citation type="submission" date="2023-08" db="EMBL/GenBank/DDBJ databases">
        <authorList>
            <person name="Audoor S."/>
            <person name="Bilcke G."/>
        </authorList>
    </citation>
    <scope>NUCLEOTIDE SEQUENCE</scope>
</reference>
<evidence type="ECO:0000313" key="10">
    <source>
        <dbReference type="Proteomes" id="UP001295423"/>
    </source>
</evidence>
<evidence type="ECO:0000259" key="7">
    <source>
        <dbReference type="Pfam" id="PF04129"/>
    </source>
</evidence>
<dbReference type="InterPro" id="IPR007258">
    <property type="entry name" value="Vps52"/>
</dbReference>
<dbReference type="Pfam" id="PF20655">
    <property type="entry name" value="Vps52_C"/>
    <property type="match status" value="1"/>
</dbReference>
<evidence type="ECO:0000256" key="5">
    <source>
        <dbReference type="ARBA" id="ARBA00023034"/>
    </source>
</evidence>
<keyword evidence="4" id="KW-0653">Protein transport</keyword>
<dbReference type="InterPro" id="IPR048361">
    <property type="entry name" value="Vps52_C"/>
</dbReference>
<sequence>MSRDGIASALSAFTKQDSSTEVFSEEQLSTDLAQFLSNPTLRAALADGSLDLTSYSSTVEGELAELEIQCIFAYRSKTQEIARLCKDLDHCDGVLLGVQEMLLGFQADLGGLSGDIRQLQETSKRLGIQLHNRKAAAIGMREFLGRIVLSPRLCETITKGAINLQFQQAIKELSRLYNDTHCESPQDWACKKPPAETSAGEEMQEHIKQLRLVAVSRIREYFFQQMVLLRKPQTNIRILQSHGLLHHADLYEFLLDASPSVAQELFKAYTTRMSNTMYALFRTYQAQLIQLDATKHAATRQDVLAVEDAYLRDSITTKAKKRVDVFTLGSRANVLNTTHEPPVVAHVALSEQRTYPYERLLKSCLQHLVDAVTNEHVVCRQFFKRDAFDSLFPNSLQLLLEQLENYLFGCYDALCILLMIKVIHQFRKSAQSRTIHSLDNFFDQMTNLLWPRLKTVMEIHQRSIKQATATSLGGVDLHAHYVSRRFAEFTCSVLLILQKGNKQVQSTDRNSKSSLKRSNSQASQNREKMNSIGSIASAGEMLLRDLNDLLGDYIALLKRLAEEHTVNIKKIVFMINNLDQVVCIFQERRVAGGKELNRVLELLMLQRELFVEEELLQGFSKMIAFVQQTETSLAAGAVNDKSVNYQVVESLVREFASNWRTGMEAINRNVLSYFSNFRNGMEILKQVLTQLLLYYTRFQDVVRKVFKKQQPDFAKDLVPTAVILAEIKKYALSI</sequence>
<keyword evidence="5" id="KW-0333">Golgi apparatus</keyword>
<dbReference type="GO" id="GO:0019905">
    <property type="term" value="F:syntaxin binding"/>
    <property type="evidence" value="ECO:0007669"/>
    <property type="project" value="TreeGrafter"/>
</dbReference>
<keyword evidence="3" id="KW-0813">Transport</keyword>
<evidence type="ECO:0000256" key="1">
    <source>
        <dbReference type="ARBA" id="ARBA00004601"/>
    </source>
</evidence>
<organism evidence="9 10">
    <name type="scientific">Cylindrotheca closterium</name>
    <dbReference type="NCBI Taxonomy" id="2856"/>
    <lineage>
        <taxon>Eukaryota</taxon>
        <taxon>Sar</taxon>
        <taxon>Stramenopiles</taxon>
        <taxon>Ochrophyta</taxon>
        <taxon>Bacillariophyta</taxon>
        <taxon>Bacillariophyceae</taxon>
        <taxon>Bacillariophycidae</taxon>
        <taxon>Bacillariales</taxon>
        <taxon>Bacillariaceae</taxon>
        <taxon>Cylindrotheca</taxon>
    </lineage>
</organism>
<name>A0AAD2G5H9_9STRA</name>
<dbReference type="EMBL" id="CAKOGP040002132">
    <property type="protein sequence ID" value="CAJ1963114.1"/>
    <property type="molecule type" value="Genomic_DNA"/>
</dbReference>
<comment type="caution">
    <text evidence="9">The sequence shown here is derived from an EMBL/GenBank/DDBJ whole genome shotgun (WGS) entry which is preliminary data.</text>
</comment>
<dbReference type="PANTHER" id="PTHR14190:SF7">
    <property type="entry name" value="VACUOLAR PROTEIN SORTING-ASSOCIATED PROTEIN 52 HOMOLOG"/>
    <property type="match status" value="1"/>
</dbReference>
<evidence type="ECO:0000256" key="2">
    <source>
        <dbReference type="ARBA" id="ARBA00008180"/>
    </source>
</evidence>
<dbReference type="GO" id="GO:0032456">
    <property type="term" value="P:endocytic recycling"/>
    <property type="evidence" value="ECO:0007669"/>
    <property type="project" value="TreeGrafter"/>
</dbReference>
<feature type="region of interest" description="Disordered" evidence="6">
    <location>
        <begin position="505"/>
        <end position="529"/>
    </location>
</feature>
<feature type="domain" description="Vps52 coiled-coil" evidence="7">
    <location>
        <begin position="77"/>
        <end position="254"/>
    </location>
</feature>
<feature type="compositionally biased region" description="Low complexity" evidence="6">
    <location>
        <begin position="512"/>
        <end position="524"/>
    </location>
</feature>
<dbReference type="PANTHER" id="PTHR14190">
    <property type="entry name" value="SUPPRESSOR OF ACTIN MUTATIONS 2/VACUOLAR PROTEIN SORTING 52"/>
    <property type="match status" value="1"/>
</dbReference>
<keyword evidence="10" id="KW-1185">Reference proteome</keyword>
<dbReference type="GO" id="GO:0015031">
    <property type="term" value="P:protein transport"/>
    <property type="evidence" value="ECO:0007669"/>
    <property type="project" value="UniProtKB-KW"/>
</dbReference>
<comment type="similarity">
    <text evidence="2">Belongs to the VPS52 family.</text>
</comment>
<protein>
    <recommendedName>
        <fullName evidence="11">Vacuolar protein sorting-associated protein 52 homolog</fullName>
    </recommendedName>
</protein>